<protein>
    <submittedName>
        <fullName evidence="2">OBAP family protein</fullName>
    </submittedName>
</protein>
<organism evidence="2 3">
    <name type="scientific">Pseudomonas rhodesiae</name>
    <dbReference type="NCBI Taxonomy" id="76760"/>
    <lineage>
        <taxon>Bacteria</taxon>
        <taxon>Pseudomonadati</taxon>
        <taxon>Pseudomonadota</taxon>
        <taxon>Gammaproteobacteria</taxon>
        <taxon>Pseudomonadales</taxon>
        <taxon>Pseudomonadaceae</taxon>
        <taxon>Pseudomonas</taxon>
    </lineage>
</organism>
<gene>
    <name evidence="2" type="ORF">YA0853_11550</name>
</gene>
<dbReference type="PANTHER" id="PTHR31360">
    <property type="match status" value="1"/>
</dbReference>
<name>A0A8I1JF95_9PSED</name>
<reference evidence="2" key="1">
    <citation type="submission" date="2020-12" db="EMBL/GenBank/DDBJ databases">
        <title>Comparative genomic insights into the epidemiology and virulence of plant pathogenic Pseudomonads from Turkey.</title>
        <authorList>
            <person name="Dillon M."/>
            <person name="Ruiz-Bedoya T."/>
            <person name="Bendalovic-Torma C."/>
            <person name="Guttman K.M."/>
            <person name="Kwak H."/>
            <person name="Middleton M.A."/>
            <person name="Wang P.W."/>
            <person name="Horuz S."/>
            <person name="Aysan Y."/>
            <person name="Guttman D.S."/>
        </authorList>
    </citation>
    <scope>NUCLEOTIDE SEQUENCE</scope>
    <source>
        <strain evidence="2">S5_IA_3a</strain>
    </source>
</reference>
<evidence type="ECO:0000313" key="2">
    <source>
        <dbReference type="EMBL" id="MBI6624306.1"/>
    </source>
</evidence>
<dbReference type="AlphaFoldDB" id="A0A8I1JF95"/>
<dbReference type="RefSeq" id="WP_196766170.1">
    <property type="nucleotide sequence ID" value="NZ_JAEILH010000016.1"/>
</dbReference>
<sequence length="289" mass="32051">MQPETFSLKSTYKRLPTCGKYLAQQNRKVFCIATMAMVSGCTGFGTVSSSTEPAGRAESTKTNVLEAGAAMLQTDSPLDPMNVYLVGFHPMKDDPSHQMEAHHFCTQANEDFAQCALFDGNTRSANLNGIEYIISEKIFESLPESEKQYWHPHNGEILSGQLVAPGLPVKADHELMKSKMNSYGKTWHTWDATHGKPGESLPFGEPKLAWSFNRIGEAKKGLVESRDKRMDINTEERRNARQDLLPLAKPQSGVDALKGQFERPTRSIPGVVDKKTTNQSEALSESDSR</sequence>
<evidence type="ECO:0000313" key="3">
    <source>
        <dbReference type="Proteomes" id="UP000645865"/>
    </source>
</evidence>
<dbReference type="Proteomes" id="UP000645865">
    <property type="component" value="Unassembled WGS sequence"/>
</dbReference>
<comment type="caution">
    <text evidence="2">The sequence shown here is derived from an EMBL/GenBank/DDBJ whole genome shotgun (WGS) entry which is preliminary data.</text>
</comment>
<feature type="region of interest" description="Disordered" evidence="1">
    <location>
        <begin position="249"/>
        <end position="289"/>
    </location>
</feature>
<dbReference type="EMBL" id="JAEILH010000016">
    <property type="protein sequence ID" value="MBI6624306.1"/>
    <property type="molecule type" value="Genomic_DNA"/>
</dbReference>
<proteinExistence type="predicted"/>
<dbReference type="Pfam" id="PF06884">
    <property type="entry name" value="DUF1264"/>
    <property type="match status" value="1"/>
</dbReference>
<accession>A0A8I1JF95</accession>
<feature type="compositionally biased region" description="Polar residues" evidence="1">
    <location>
        <begin position="277"/>
        <end position="289"/>
    </location>
</feature>
<evidence type="ECO:0000256" key="1">
    <source>
        <dbReference type="SAM" id="MobiDB-lite"/>
    </source>
</evidence>
<dbReference type="PANTHER" id="PTHR31360:SF0">
    <property type="entry name" value="OIL BODY-ASSOCIATED PROTEIN 1B"/>
    <property type="match status" value="1"/>
</dbReference>
<dbReference type="InterPro" id="IPR010686">
    <property type="entry name" value="OBAP-like"/>
</dbReference>